<gene>
    <name evidence="1" type="ORF">CK203_002283</name>
</gene>
<organism evidence="1 2">
    <name type="scientific">Vitis vinifera</name>
    <name type="common">Grape</name>
    <dbReference type="NCBI Taxonomy" id="29760"/>
    <lineage>
        <taxon>Eukaryota</taxon>
        <taxon>Viridiplantae</taxon>
        <taxon>Streptophyta</taxon>
        <taxon>Embryophyta</taxon>
        <taxon>Tracheophyta</taxon>
        <taxon>Spermatophyta</taxon>
        <taxon>Magnoliopsida</taxon>
        <taxon>eudicotyledons</taxon>
        <taxon>Gunneridae</taxon>
        <taxon>Pentapetalae</taxon>
        <taxon>rosids</taxon>
        <taxon>Vitales</taxon>
        <taxon>Vitaceae</taxon>
        <taxon>Viteae</taxon>
        <taxon>Vitis</taxon>
    </lineage>
</organism>
<dbReference type="EMBL" id="QGNW01000005">
    <property type="protein sequence ID" value="RVX21242.1"/>
    <property type="molecule type" value="Genomic_DNA"/>
</dbReference>
<evidence type="ECO:0000313" key="1">
    <source>
        <dbReference type="EMBL" id="RVX21242.1"/>
    </source>
</evidence>
<evidence type="ECO:0000313" key="2">
    <source>
        <dbReference type="Proteomes" id="UP000288805"/>
    </source>
</evidence>
<dbReference type="Proteomes" id="UP000288805">
    <property type="component" value="Unassembled WGS sequence"/>
</dbReference>
<proteinExistence type="predicted"/>
<sequence length="99" mass="11472">MLRIFLWSGIEEGKKNHLISWDVVCRPKEFGPLGIGKTTLRNRALLGKWLWTFPRESFGLWHHVISSIYGTHTNGRDANIMGMRRESKFGKIYGGEINR</sequence>
<accession>A0A438KJ58</accession>
<name>A0A438KJ58_VITVI</name>
<comment type="caution">
    <text evidence="1">The sequence shown here is derived from an EMBL/GenBank/DDBJ whole genome shotgun (WGS) entry which is preliminary data.</text>
</comment>
<dbReference type="AlphaFoldDB" id="A0A438KJ58"/>
<reference evidence="1 2" key="1">
    <citation type="journal article" date="2018" name="PLoS Genet.">
        <title>Population sequencing reveals clonal diversity and ancestral inbreeding in the grapevine cultivar Chardonnay.</title>
        <authorList>
            <person name="Roach M.J."/>
            <person name="Johnson D.L."/>
            <person name="Bohlmann J."/>
            <person name="van Vuuren H.J."/>
            <person name="Jones S.J."/>
            <person name="Pretorius I.S."/>
            <person name="Schmidt S.A."/>
            <person name="Borneman A.R."/>
        </authorList>
    </citation>
    <scope>NUCLEOTIDE SEQUENCE [LARGE SCALE GENOMIC DNA]</scope>
    <source>
        <strain evidence="2">cv. Chardonnay</strain>
        <tissue evidence="1">Leaf</tissue>
    </source>
</reference>
<protein>
    <submittedName>
        <fullName evidence="1">Uncharacterized protein</fullName>
    </submittedName>
</protein>